<evidence type="ECO:0000313" key="4">
    <source>
        <dbReference type="EMBL" id="OHV28329.1"/>
    </source>
</evidence>
<dbReference type="Gene3D" id="3.40.50.2300">
    <property type="match status" value="2"/>
</dbReference>
<evidence type="ECO:0000313" key="5">
    <source>
        <dbReference type="Proteomes" id="UP000179769"/>
    </source>
</evidence>
<dbReference type="PANTHER" id="PTHR47235:SF1">
    <property type="entry name" value="BLR6548 PROTEIN"/>
    <property type="match status" value="1"/>
</dbReference>
<dbReference type="CDD" id="cd06341">
    <property type="entry name" value="PBP1_ABC_ligand_binding-like"/>
    <property type="match status" value="1"/>
</dbReference>
<dbReference type="AlphaFoldDB" id="A0A1S1Q437"/>
<dbReference type="SUPFAM" id="SSF53822">
    <property type="entry name" value="Periplasmic binding protein-like I"/>
    <property type="match status" value="1"/>
</dbReference>
<comment type="similarity">
    <text evidence="1">Belongs to the leucine-binding protein family.</text>
</comment>
<dbReference type="Proteomes" id="UP000179769">
    <property type="component" value="Unassembled WGS sequence"/>
</dbReference>
<sequence>MGLGRVRTLPGLTAVVVATGLTSCSPGSSAGSPRAACTSPGVTSDQVKLGLVYSESGMGSTAIASARSGVDARIGLVNAEGGIHGRKVVYEWRDDTNTLAQSATVTEELLRDEGVFGLVTVTTALGSSLESLAAQKVPVVGFGLQSWAEYPNLFSDMYEASPETVGRYVRANGGSGVGILTTGTPASTVDAVTWYRTAFQSIGLTSTDAISYARGSDSPARVVRELAAAGADALIGFTTPEDMADVVQAARAVNLRLATTVSFTGYDSAVLPVLGQELAGVSFPVYSRPFEVGGAAIDRYRAAMTRYAPETVEPDQQFALHAYVYSDMFLRGLDLAGDCPTREGFIGALRKVTGYDAGGLIEPVNPTTNSTQPLNCYAFVQINPTGTAFQVTRPRLCADGTAG</sequence>
<name>A0A1S1Q437_9ACTN</name>
<dbReference type="EMBL" id="MAXA01000213">
    <property type="protein sequence ID" value="OHV28329.1"/>
    <property type="molecule type" value="Genomic_DNA"/>
</dbReference>
<proteinExistence type="inferred from homology"/>
<evidence type="ECO:0000256" key="1">
    <source>
        <dbReference type="ARBA" id="ARBA00010062"/>
    </source>
</evidence>
<dbReference type="PANTHER" id="PTHR47235">
    <property type="entry name" value="BLR6548 PROTEIN"/>
    <property type="match status" value="1"/>
</dbReference>
<keyword evidence="2" id="KW-0732">Signal</keyword>
<dbReference type="PROSITE" id="PS51257">
    <property type="entry name" value="PROKAR_LIPOPROTEIN"/>
    <property type="match status" value="1"/>
</dbReference>
<dbReference type="InterPro" id="IPR028082">
    <property type="entry name" value="Peripla_BP_I"/>
</dbReference>
<reference evidence="5" key="1">
    <citation type="submission" date="2016-07" db="EMBL/GenBank/DDBJ databases">
        <title>Frankia sp. NRRL B-16219 Genome sequencing.</title>
        <authorList>
            <person name="Ghodhbane-Gtari F."/>
            <person name="Swanson E."/>
            <person name="Gueddou A."/>
            <person name="Louati M."/>
            <person name="Nouioui I."/>
            <person name="Hezbri K."/>
            <person name="Abebe-Akele F."/>
            <person name="Simpson S."/>
            <person name="Morris K."/>
            <person name="Thomas K."/>
            <person name="Gtari M."/>
            <person name="Tisa L.S."/>
        </authorList>
    </citation>
    <scope>NUCLEOTIDE SEQUENCE [LARGE SCALE GENOMIC DNA]</scope>
    <source>
        <strain evidence="5">NRRL B-16219</strain>
    </source>
</reference>
<keyword evidence="5" id="KW-1185">Reference proteome</keyword>
<dbReference type="InterPro" id="IPR028081">
    <property type="entry name" value="Leu-bd"/>
</dbReference>
<dbReference type="Pfam" id="PF13458">
    <property type="entry name" value="Peripla_BP_6"/>
    <property type="match status" value="1"/>
</dbReference>
<evidence type="ECO:0000259" key="3">
    <source>
        <dbReference type="Pfam" id="PF13458"/>
    </source>
</evidence>
<protein>
    <submittedName>
        <fullName evidence="4">Amino acid-binding protein</fullName>
    </submittedName>
</protein>
<comment type="caution">
    <text evidence="4">The sequence shown here is derived from an EMBL/GenBank/DDBJ whole genome shotgun (WGS) entry which is preliminary data.</text>
</comment>
<accession>A0A1S1Q437</accession>
<feature type="domain" description="Leucine-binding protein" evidence="3">
    <location>
        <begin position="46"/>
        <end position="386"/>
    </location>
</feature>
<evidence type="ECO:0000256" key="2">
    <source>
        <dbReference type="ARBA" id="ARBA00022729"/>
    </source>
</evidence>
<organism evidence="4 5">
    <name type="scientific">Parafrankia soli</name>
    <dbReference type="NCBI Taxonomy" id="2599596"/>
    <lineage>
        <taxon>Bacteria</taxon>
        <taxon>Bacillati</taxon>
        <taxon>Actinomycetota</taxon>
        <taxon>Actinomycetes</taxon>
        <taxon>Frankiales</taxon>
        <taxon>Frankiaceae</taxon>
        <taxon>Parafrankia</taxon>
    </lineage>
</organism>
<gene>
    <name evidence="4" type="ORF">BBK14_04095</name>
</gene>